<comment type="caution">
    <text evidence="4">The sequence shown here is derived from an EMBL/GenBank/DDBJ whole genome shotgun (WGS) entry which is preliminary data.</text>
</comment>
<sequence length="505" mass="56310">MNLPNHSPTATTKLPDHAQLPLTTPQLSNRGGPGASLAQACAACKYQRRRCAPDCPLAPFFPADRVKEFLNAHKLFGVGNIIKILKKVPQHERQNTMRSVIFEANVRARDPVGGCHRLIREMEERLQLCNSELDLVMKKLAFYKYKLLLNDETPNSEIYDLVQNTTCKRAIGVGSVLFAGCSDEELIKVEMVEQFLNDMPTRLLSNETEDSKPDVFVEKHKSKESKESCSEWRALAETSHSPQWKHVKLVKISTTTKLPNADLPFTIPEVSDGGPNDACLLCKLQNRICPPSCSEDKKREVLNVHRLFRGGYIVKTLETVPHHQRQDAIRSLIFEASMREADPVGGCHCLIRAMERRLHFCCSQLELVLKKLAFHKSQVPQNDETPNSNTCDSIQIQNTICKQPVDVSVFLHDGSSSQVPHLAKAGCCDDETIGIQFLSINEPGLINETEDGGNHKCKESDQLSSGELGLVVQAKAWASGFLEWRAQRQAVSQSNENLPLSAVEG</sequence>
<organism evidence="4">
    <name type="scientific">Sesamum radiatum</name>
    <name type="common">Black benniseed</name>
    <dbReference type="NCBI Taxonomy" id="300843"/>
    <lineage>
        <taxon>Eukaryota</taxon>
        <taxon>Viridiplantae</taxon>
        <taxon>Streptophyta</taxon>
        <taxon>Embryophyta</taxon>
        <taxon>Tracheophyta</taxon>
        <taxon>Spermatophyta</taxon>
        <taxon>Magnoliopsida</taxon>
        <taxon>eudicotyledons</taxon>
        <taxon>Gunneridae</taxon>
        <taxon>Pentapetalae</taxon>
        <taxon>asterids</taxon>
        <taxon>lamiids</taxon>
        <taxon>Lamiales</taxon>
        <taxon>Pedaliaceae</taxon>
        <taxon>Sesamum</taxon>
    </lineage>
</organism>
<dbReference type="EMBL" id="JACGWJ010000022">
    <property type="protein sequence ID" value="KAL0330438.1"/>
    <property type="molecule type" value="Genomic_DNA"/>
</dbReference>
<dbReference type="AlphaFoldDB" id="A0AAW2MHU8"/>
<proteinExistence type="inferred from homology"/>
<dbReference type="Pfam" id="PF03195">
    <property type="entry name" value="LOB"/>
    <property type="match status" value="2"/>
</dbReference>
<gene>
    <name evidence="4" type="ORF">Sradi_5030500</name>
</gene>
<reference evidence="4" key="1">
    <citation type="submission" date="2020-06" db="EMBL/GenBank/DDBJ databases">
        <authorList>
            <person name="Li T."/>
            <person name="Hu X."/>
            <person name="Zhang T."/>
            <person name="Song X."/>
            <person name="Zhang H."/>
            <person name="Dai N."/>
            <person name="Sheng W."/>
            <person name="Hou X."/>
            <person name="Wei L."/>
        </authorList>
    </citation>
    <scope>NUCLEOTIDE SEQUENCE</scope>
    <source>
        <strain evidence="4">G02</strain>
        <tissue evidence="4">Leaf</tissue>
    </source>
</reference>
<feature type="compositionally biased region" description="Polar residues" evidence="2">
    <location>
        <begin position="1"/>
        <end position="12"/>
    </location>
</feature>
<evidence type="ECO:0000259" key="3">
    <source>
        <dbReference type="PROSITE" id="PS50891"/>
    </source>
</evidence>
<evidence type="ECO:0000256" key="2">
    <source>
        <dbReference type="SAM" id="MobiDB-lite"/>
    </source>
</evidence>
<feature type="domain" description="LOB" evidence="3">
    <location>
        <begin position="277"/>
        <end position="372"/>
    </location>
</feature>
<feature type="region of interest" description="Disordered" evidence="2">
    <location>
        <begin position="1"/>
        <end position="31"/>
    </location>
</feature>
<dbReference type="PANTHER" id="PTHR31301:SF186">
    <property type="entry name" value="OS09G0364100 PROTEIN"/>
    <property type="match status" value="1"/>
</dbReference>
<name>A0AAW2MHU8_SESRA</name>
<feature type="domain" description="LOB" evidence="3">
    <location>
        <begin position="39"/>
        <end position="140"/>
    </location>
</feature>
<dbReference type="InterPro" id="IPR004883">
    <property type="entry name" value="LOB"/>
</dbReference>
<evidence type="ECO:0000256" key="1">
    <source>
        <dbReference type="ARBA" id="ARBA00005474"/>
    </source>
</evidence>
<comment type="similarity">
    <text evidence="1">Belongs to the LOB domain-containing protein family.</text>
</comment>
<dbReference type="PANTHER" id="PTHR31301">
    <property type="entry name" value="LOB DOMAIN-CONTAINING PROTEIN 4-RELATED"/>
    <property type="match status" value="1"/>
</dbReference>
<protein>
    <submittedName>
        <fullName evidence="4">LOB domain-containing protein 22</fullName>
    </submittedName>
</protein>
<accession>A0AAW2MHU8</accession>
<dbReference type="AntiFam" id="ANF00038">
    <property type="entry name" value="Overlaps SRP RNA, same strand"/>
</dbReference>
<evidence type="ECO:0000313" key="4">
    <source>
        <dbReference type="EMBL" id="KAL0330438.1"/>
    </source>
</evidence>
<reference evidence="4" key="2">
    <citation type="journal article" date="2024" name="Plant">
        <title>Genomic evolution and insights into agronomic trait innovations of Sesamum species.</title>
        <authorList>
            <person name="Miao H."/>
            <person name="Wang L."/>
            <person name="Qu L."/>
            <person name="Liu H."/>
            <person name="Sun Y."/>
            <person name="Le M."/>
            <person name="Wang Q."/>
            <person name="Wei S."/>
            <person name="Zheng Y."/>
            <person name="Lin W."/>
            <person name="Duan Y."/>
            <person name="Cao H."/>
            <person name="Xiong S."/>
            <person name="Wang X."/>
            <person name="Wei L."/>
            <person name="Li C."/>
            <person name="Ma Q."/>
            <person name="Ju M."/>
            <person name="Zhao R."/>
            <person name="Li G."/>
            <person name="Mu C."/>
            <person name="Tian Q."/>
            <person name="Mei H."/>
            <person name="Zhang T."/>
            <person name="Gao T."/>
            <person name="Zhang H."/>
        </authorList>
    </citation>
    <scope>NUCLEOTIDE SEQUENCE</scope>
    <source>
        <strain evidence="4">G02</strain>
    </source>
</reference>
<dbReference type="PROSITE" id="PS50891">
    <property type="entry name" value="LOB"/>
    <property type="match status" value="2"/>
</dbReference>